<protein>
    <submittedName>
        <fullName evidence="3">Response regulator</fullName>
    </submittedName>
</protein>
<feature type="modified residue" description="4-aspartylphosphate" evidence="1">
    <location>
        <position position="73"/>
    </location>
</feature>
<evidence type="ECO:0000313" key="4">
    <source>
        <dbReference type="Proteomes" id="UP000653797"/>
    </source>
</evidence>
<dbReference type="SMART" id="SM00448">
    <property type="entry name" value="REC"/>
    <property type="match status" value="1"/>
</dbReference>
<proteinExistence type="predicted"/>
<reference evidence="3" key="1">
    <citation type="submission" date="2020-09" db="EMBL/GenBank/DDBJ databases">
        <authorList>
            <person name="Kim M.K."/>
        </authorList>
    </citation>
    <scope>NUCLEOTIDE SEQUENCE</scope>
    <source>
        <strain evidence="3">BT704</strain>
    </source>
</reference>
<dbReference type="RefSeq" id="WP_191039017.1">
    <property type="nucleotide sequence ID" value="NZ_JACXAA010000003.1"/>
</dbReference>
<evidence type="ECO:0000256" key="1">
    <source>
        <dbReference type="PROSITE-ProRule" id="PRU00169"/>
    </source>
</evidence>
<evidence type="ECO:0000259" key="2">
    <source>
        <dbReference type="PROSITE" id="PS50110"/>
    </source>
</evidence>
<dbReference type="SUPFAM" id="SSF52172">
    <property type="entry name" value="CheY-like"/>
    <property type="match status" value="1"/>
</dbReference>
<dbReference type="EMBL" id="JACXAA010000003">
    <property type="protein sequence ID" value="MBD2753399.1"/>
    <property type="molecule type" value="Genomic_DNA"/>
</dbReference>
<accession>A0A927GD67</accession>
<feature type="domain" description="Response regulatory" evidence="2">
    <location>
        <begin position="16"/>
        <end position="141"/>
    </location>
</feature>
<dbReference type="InterPro" id="IPR011006">
    <property type="entry name" value="CheY-like_superfamily"/>
</dbReference>
<evidence type="ECO:0000313" key="3">
    <source>
        <dbReference type="EMBL" id="MBD2753399.1"/>
    </source>
</evidence>
<dbReference type="AlphaFoldDB" id="A0A927GD67"/>
<gene>
    <name evidence="3" type="ORF">IC230_10900</name>
</gene>
<dbReference type="GO" id="GO:0000160">
    <property type="term" value="P:phosphorelay signal transduction system"/>
    <property type="evidence" value="ECO:0007669"/>
    <property type="project" value="InterPro"/>
</dbReference>
<keyword evidence="1" id="KW-0597">Phosphoprotein</keyword>
<dbReference type="InterPro" id="IPR052893">
    <property type="entry name" value="TCS_response_regulator"/>
</dbReference>
<dbReference type="Pfam" id="PF00072">
    <property type="entry name" value="Response_reg"/>
    <property type="match status" value="1"/>
</dbReference>
<comment type="caution">
    <text evidence="3">The sequence shown here is derived from an EMBL/GenBank/DDBJ whole genome shotgun (WGS) entry which is preliminary data.</text>
</comment>
<sequence>MTKSALAKHSKDQKATILVIEDNDDQWFLIRLALQQRFPEVEAVWMSDKAQVMTYLEECVQNLRELPRLILLDLYLPYRQYGWDLLESLKTHHVYREMPVILLSQSSDAEDISESYALRGNSYIVKPCAYEKWLACISSIRQYWWDAVTLPKYI</sequence>
<organism evidence="3 4">
    <name type="scientific">Spirosoma validum</name>
    <dbReference type="NCBI Taxonomy" id="2771355"/>
    <lineage>
        <taxon>Bacteria</taxon>
        <taxon>Pseudomonadati</taxon>
        <taxon>Bacteroidota</taxon>
        <taxon>Cytophagia</taxon>
        <taxon>Cytophagales</taxon>
        <taxon>Cytophagaceae</taxon>
        <taxon>Spirosoma</taxon>
    </lineage>
</organism>
<dbReference type="Gene3D" id="3.40.50.2300">
    <property type="match status" value="1"/>
</dbReference>
<dbReference type="InterPro" id="IPR001789">
    <property type="entry name" value="Sig_transdc_resp-reg_receiver"/>
</dbReference>
<dbReference type="PROSITE" id="PS50110">
    <property type="entry name" value="RESPONSE_REGULATORY"/>
    <property type="match status" value="1"/>
</dbReference>
<keyword evidence="4" id="KW-1185">Reference proteome</keyword>
<dbReference type="Proteomes" id="UP000653797">
    <property type="component" value="Unassembled WGS sequence"/>
</dbReference>
<dbReference type="PANTHER" id="PTHR44520">
    <property type="entry name" value="RESPONSE REGULATOR RCP1-RELATED"/>
    <property type="match status" value="1"/>
</dbReference>
<name>A0A927GD67_9BACT</name>